<dbReference type="SUPFAM" id="SSF55120">
    <property type="entry name" value="Pseudouridine synthase"/>
    <property type="match status" value="1"/>
</dbReference>
<dbReference type="EC" id="5.4.99.26" evidence="5"/>
<sequence>MIFVRHFAASNPPMNEKNNQNIEAPDLDKPQLEILYQDNYLVAVNKPSGLFVHRSYLDRHEKYFALQLVRDLVGQYVYPVHRLDRPTSGVLLFALTENTARAMNELFSERKVEKTYYALTRGHLLGEGIVDHALKEQHDKIADKFAQQDKAPQEAVTCYQSLATATLPIAVGKYTSVRYSLVKLMPKTGRKHQIRRHLSHLRYPIIGDINHGDNKQNPFFHQYFGFKRLMLHAKSLSFVHPMTNEPIDITSDFDAQWQQVFDHLGWHSLNA</sequence>
<dbReference type="InterPro" id="IPR020103">
    <property type="entry name" value="PsdUridine_synth_cat_dom_sf"/>
</dbReference>
<name>A0ABQ6GYE6_9GAMM</name>
<evidence type="ECO:0000259" key="10">
    <source>
        <dbReference type="Pfam" id="PF00849"/>
    </source>
</evidence>
<dbReference type="EMBL" id="BSSU01000002">
    <property type="protein sequence ID" value="GLX80966.1"/>
    <property type="molecule type" value="Genomic_DNA"/>
</dbReference>
<keyword evidence="2" id="KW-0413">Isomerase</keyword>
<evidence type="ECO:0000256" key="1">
    <source>
        <dbReference type="ARBA" id="ARBA00022694"/>
    </source>
</evidence>
<dbReference type="NCBIfam" id="NF008321">
    <property type="entry name" value="PRK11112.1"/>
    <property type="match status" value="1"/>
</dbReference>
<accession>A0ABQ6GYE6</accession>
<dbReference type="InterPro" id="IPR006224">
    <property type="entry name" value="PsdUridine_synth_RluA-like_CS"/>
</dbReference>
<gene>
    <name evidence="11" type="primary">truC</name>
    <name evidence="11" type="ORF">theurythT_04180</name>
</gene>
<comment type="function">
    <text evidence="4">Responsible for synthesis of pseudouridine from uracil-65 in transfer RNAs.</text>
</comment>
<dbReference type="InterPro" id="IPR050188">
    <property type="entry name" value="RluA_PseudoU_synthase"/>
</dbReference>
<dbReference type="Pfam" id="PF00849">
    <property type="entry name" value="PseudoU_synth_2"/>
    <property type="match status" value="1"/>
</dbReference>
<evidence type="ECO:0000256" key="2">
    <source>
        <dbReference type="ARBA" id="ARBA00023235"/>
    </source>
</evidence>
<dbReference type="PROSITE" id="PS01129">
    <property type="entry name" value="PSI_RLU"/>
    <property type="match status" value="1"/>
</dbReference>
<proteinExistence type="predicted"/>
<protein>
    <recommendedName>
        <fullName evidence="6">tRNA pseudouridine synthase C</fullName>
        <ecNumber evidence="5">5.4.99.26</ecNumber>
    </recommendedName>
    <alternativeName>
        <fullName evidence="8">tRNA pseudouridine(65) synthase</fullName>
    </alternativeName>
    <alternativeName>
        <fullName evidence="9">tRNA pseudouridylate synthase C</fullName>
    </alternativeName>
    <alternativeName>
        <fullName evidence="7">tRNA-uridine isomerase C</fullName>
    </alternativeName>
</protein>
<evidence type="ECO:0000313" key="12">
    <source>
        <dbReference type="Proteomes" id="UP001157133"/>
    </source>
</evidence>
<evidence type="ECO:0000256" key="4">
    <source>
        <dbReference type="ARBA" id="ARBA00037670"/>
    </source>
</evidence>
<dbReference type="Proteomes" id="UP001157133">
    <property type="component" value="Unassembled WGS sequence"/>
</dbReference>
<evidence type="ECO:0000313" key="11">
    <source>
        <dbReference type="EMBL" id="GLX80966.1"/>
    </source>
</evidence>
<dbReference type="CDD" id="cd02563">
    <property type="entry name" value="PseudoU_synth_TruC"/>
    <property type="match status" value="1"/>
</dbReference>
<dbReference type="Gene3D" id="3.30.2350.10">
    <property type="entry name" value="Pseudouridine synthase"/>
    <property type="match status" value="1"/>
</dbReference>
<feature type="domain" description="Pseudouridine synthase RsuA/RluA-like" evidence="10">
    <location>
        <begin position="41"/>
        <end position="200"/>
    </location>
</feature>
<evidence type="ECO:0000256" key="7">
    <source>
        <dbReference type="ARBA" id="ARBA00041803"/>
    </source>
</evidence>
<evidence type="ECO:0000256" key="6">
    <source>
        <dbReference type="ARBA" id="ARBA00040675"/>
    </source>
</evidence>
<comment type="caution">
    <text evidence="11">The sequence shown here is derived from an EMBL/GenBank/DDBJ whole genome shotgun (WGS) entry which is preliminary data.</text>
</comment>
<keyword evidence="1" id="KW-0819">tRNA processing</keyword>
<reference evidence="11 12" key="1">
    <citation type="submission" date="2023-03" db="EMBL/GenBank/DDBJ databases">
        <title>Draft genome sequence of Thalassotalea eurytherma JCM 18482T.</title>
        <authorList>
            <person name="Sawabe T."/>
        </authorList>
    </citation>
    <scope>NUCLEOTIDE SEQUENCE [LARGE SCALE GENOMIC DNA]</scope>
    <source>
        <strain evidence="11 12">JCM 18482</strain>
    </source>
</reference>
<evidence type="ECO:0000256" key="8">
    <source>
        <dbReference type="ARBA" id="ARBA00041975"/>
    </source>
</evidence>
<dbReference type="PANTHER" id="PTHR21600">
    <property type="entry name" value="MITOCHONDRIAL RNA PSEUDOURIDINE SYNTHASE"/>
    <property type="match status" value="1"/>
</dbReference>
<comment type="catalytic activity">
    <reaction evidence="3">
        <text>uridine(65) in tRNA = pseudouridine(65) in tRNA</text>
        <dbReference type="Rhea" id="RHEA:42536"/>
        <dbReference type="Rhea" id="RHEA-COMP:10103"/>
        <dbReference type="Rhea" id="RHEA-COMP:10104"/>
        <dbReference type="ChEBI" id="CHEBI:65314"/>
        <dbReference type="ChEBI" id="CHEBI:65315"/>
        <dbReference type="EC" id="5.4.99.26"/>
    </reaction>
</comment>
<evidence type="ECO:0000256" key="5">
    <source>
        <dbReference type="ARBA" id="ARBA00038943"/>
    </source>
</evidence>
<evidence type="ECO:0000256" key="9">
    <source>
        <dbReference type="ARBA" id="ARBA00043049"/>
    </source>
</evidence>
<dbReference type="InterPro" id="IPR006145">
    <property type="entry name" value="PsdUridine_synth_RsuA/RluA"/>
</dbReference>
<evidence type="ECO:0000256" key="3">
    <source>
        <dbReference type="ARBA" id="ARBA00036607"/>
    </source>
</evidence>
<organism evidence="11 12">
    <name type="scientific">Thalassotalea eurytherma</name>
    <dbReference type="NCBI Taxonomy" id="1144278"/>
    <lineage>
        <taxon>Bacteria</taxon>
        <taxon>Pseudomonadati</taxon>
        <taxon>Pseudomonadota</taxon>
        <taxon>Gammaproteobacteria</taxon>
        <taxon>Alteromonadales</taxon>
        <taxon>Colwelliaceae</taxon>
        <taxon>Thalassotalea</taxon>
    </lineage>
</organism>
<dbReference type="PANTHER" id="PTHR21600:SF56">
    <property type="entry name" value="TRNA PSEUDOURIDINE SYNTHASE C"/>
    <property type="match status" value="1"/>
</dbReference>
<keyword evidence="12" id="KW-1185">Reference proteome</keyword>